<gene>
    <name evidence="2" type="ORF">MTY_0666</name>
</gene>
<accession>A0A0S6UD71</accession>
<dbReference type="EMBL" id="DF238840">
    <property type="protein sequence ID" value="GAF25334.1"/>
    <property type="molecule type" value="Genomic_DNA"/>
</dbReference>
<name>A0A0S6UD71_NEOTH</name>
<dbReference type="Gene3D" id="3.20.20.210">
    <property type="match status" value="1"/>
</dbReference>
<evidence type="ECO:0000313" key="2">
    <source>
        <dbReference type="EMBL" id="GAF25334.1"/>
    </source>
</evidence>
<dbReference type="Proteomes" id="UP000063718">
    <property type="component" value="Unassembled WGS sequence"/>
</dbReference>
<dbReference type="AlphaFoldDB" id="A0A0S6UD71"/>
<dbReference type="PANTHER" id="PTHR47099">
    <property type="entry name" value="METHYLCOBAMIDE:COM METHYLTRANSFERASE MTBA"/>
    <property type="match status" value="1"/>
</dbReference>
<reference evidence="2" key="1">
    <citation type="journal article" date="2014" name="Gene">
        <title>Genome-guided analysis of transformation efficiency and carbon dioxide assimilation by Moorella thermoacetica Y72.</title>
        <authorList>
            <person name="Tsukahara K."/>
            <person name="Kita A."/>
            <person name="Nakashimada Y."/>
            <person name="Hoshino T."/>
            <person name="Murakami K."/>
        </authorList>
    </citation>
    <scope>NUCLEOTIDE SEQUENCE [LARGE SCALE GENOMIC DNA]</scope>
    <source>
        <strain evidence="2">Y72</strain>
    </source>
</reference>
<dbReference type="Pfam" id="PF01208">
    <property type="entry name" value="URO-D"/>
    <property type="match status" value="1"/>
</dbReference>
<feature type="domain" description="Uroporphyrinogen decarboxylase (URO-D)" evidence="1">
    <location>
        <begin position="92"/>
        <end position="339"/>
    </location>
</feature>
<dbReference type="GO" id="GO:0004853">
    <property type="term" value="F:uroporphyrinogen decarboxylase activity"/>
    <property type="evidence" value="ECO:0007669"/>
    <property type="project" value="InterPro"/>
</dbReference>
<dbReference type="InterPro" id="IPR052024">
    <property type="entry name" value="Methanogen_methyltrans"/>
</dbReference>
<proteinExistence type="predicted"/>
<protein>
    <submittedName>
        <fullName evidence="2">Uroporphyrinogen-III decarboxylase</fullName>
    </submittedName>
</protein>
<dbReference type="SUPFAM" id="SSF51726">
    <property type="entry name" value="UROD/MetE-like"/>
    <property type="match status" value="1"/>
</dbReference>
<dbReference type="InterPro" id="IPR000257">
    <property type="entry name" value="Uroporphyrinogen_deCOase"/>
</dbReference>
<dbReference type="PANTHER" id="PTHR47099:SF1">
    <property type="entry name" value="METHYLCOBAMIDE:COM METHYLTRANSFERASE MTBA"/>
    <property type="match status" value="1"/>
</dbReference>
<sequence length="344" mass="37069">MGARPVNHVERVQVTLARGRADRVPRGEFAIEPGLVAALLGREGPVGFSEEAAVRELLGMDLLALTPGAPLEEQGDGSYRDVWGCRYEKRGGLTVLQAPAIQDIQSAAGYTLPDPGTFDLEAIRRWREETDFFVMAFVDGPFQGTGRLFDFTTFLLATAAREEAVEELAAAVVDFNLELARLCRQAGAHAIIIGDDIAYGQGTYIRPDIWRELFLPLLRHQVEGIKALGLPVIYHSDGNLKALLPDLAALALDGLQGLEPTADMDIGTIKKEYGEKLCLMGNFDLDLLVSGDPETITTAAERLLAEAAPGGGYIFSTACGILNASLPPENVRALYRAVADGGVY</sequence>
<evidence type="ECO:0000259" key="1">
    <source>
        <dbReference type="Pfam" id="PF01208"/>
    </source>
</evidence>
<dbReference type="InterPro" id="IPR038071">
    <property type="entry name" value="UROD/MetE-like_sf"/>
</dbReference>
<dbReference type="GO" id="GO:0006779">
    <property type="term" value="P:porphyrin-containing compound biosynthetic process"/>
    <property type="evidence" value="ECO:0007669"/>
    <property type="project" value="InterPro"/>
</dbReference>
<organism evidence="2">
    <name type="scientific">Moorella thermoacetica Y72</name>
    <dbReference type="NCBI Taxonomy" id="1325331"/>
    <lineage>
        <taxon>Bacteria</taxon>
        <taxon>Bacillati</taxon>
        <taxon>Bacillota</taxon>
        <taxon>Clostridia</taxon>
        <taxon>Neomoorellales</taxon>
        <taxon>Neomoorellaceae</taxon>
        <taxon>Neomoorella</taxon>
    </lineage>
</organism>